<feature type="binding site" evidence="7">
    <location>
        <begin position="14"/>
        <end position="16"/>
    </location>
    <ligand>
        <name>4-CDP-2-C-methyl-D-erythritol 2-phosphate</name>
        <dbReference type="ChEBI" id="CHEBI:57919"/>
    </ligand>
</feature>
<evidence type="ECO:0000313" key="10">
    <source>
        <dbReference type="EMBL" id="KXU35799.1"/>
    </source>
</evidence>
<comment type="cofactor">
    <cofactor evidence="7">
        <name>a divalent metal cation</name>
        <dbReference type="ChEBI" id="CHEBI:60240"/>
    </cofactor>
    <text evidence="7">Binds 1 divalent metal cation per subunit.</text>
</comment>
<feature type="site" description="Transition state stabilizer" evidence="7">
    <location>
        <position position="144"/>
    </location>
</feature>
<name>A0A139SMR0_9BACT</name>
<dbReference type="PANTHER" id="PTHR43181">
    <property type="entry name" value="2-C-METHYL-D-ERYTHRITOL 2,4-CYCLODIPHOSPHATE SYNTHASE, CHLOROPLASTIC"/>
    <property type="match status" value="1"/>
</dbReference>
<comment type="caution">
    <text evidence="7">Lacks conserved residue(s) required for the propagation of feature annotation.</text>
</comment>
<dbReference type="OrthoDB" id="9804336at2"/>
<dbReference type="UniPathway" id="UPA00056">
    <property type="reaction ID" value="UER00095"/>
</dbReference>
<keyword evidence="5 7" id="KW-0414">Isoprene biosynthesis</keyword>
<proteinExistence type="inferred from homology"/>
<gene>
    <name evidence="7" type="primary">ispF</name>
    <name evidence="10" type="ORF">AXK11_05495</name>
</gene>
<feature type="binding site" evidence="7">
    <location>
        <position position="53"/>
    </location>
    <ligand>
        <name>a divalent metal cation</name>
        <dbReference type="ChEBI" id="CHEBI:60240"/>
    </ligand>
</feature>
<protein>
    <recommendedName>
        <fullName evidence="3 7">2-C-methyl-D-erythritol 2,4-cyclodiphosphate synthase</fullName>
        <shortName evidence="7">MECDP-synthase</shortName>
        <shortName evidence="7">MECPP-synthase</shortName>
        <shortName evidence="7">MECPS</shortName>
        <ecNumber evidence="3 7">4.6.1.12</ecNumber>
    </recommendedName>
</protein>
<dbReference type="GO" id="GO:0016779">
    <property type="term" value="F:nucleotidyltransferase activity"/>
    <property type="evidence" value="ECO:0007669"/>
    <property type="project" value="UniProtKB-KW"/>
</dbReference>
<comment type="subunit">
    <text evidence="7">Homotrimer.</text>
</comment>
<comment type="similarity">
    <text evidence="7 8">Belongs to the IspF family.</text>
</comment>
<dbReference type="NCBIfam" id="TIGR00151">
    <property type="entry name" value="ispF"/>
    <property type="match status" value="1"/>
</dbReference>
<accession>A0A139SMR0</accession>
<dbReference type="CDD" id="cd00554">
    <property type="entry name" value="MECDP_synthase"/>
    <property type="match status" value="1"/>
</dbReference>
<keyword evidence="6 7" id="KW-0456">Lyase</keyword>
<keyword evidence="4 7" id="KW-0479">Metal-binding</keyword>
<comment type="caution">
    <text evidence="10">The sequence shown here is derived from an EMBL/GenBank/DDBJ whole genome shotgun (WGS) entry which is preliminary data.</text>
</comment>
<dbReference type="EC" id="4.6.1.12" evidence="3 7"/>
<dbReference type="InterPro" id="IPR020555">
    <property type="entry name" value="MECDP_synthase_CS"/>
</dbReference>
<dbReference type="PANTHER" id="PTHR43181:SF1">
    <property type="entry name" value="2-C-METHYL-D-ERYTHRITOL 2,4-CYCLODIPHOSPHATE SYNTHASE, CHLOROPLASTIC"/>
    <property type="match status" value="1"/>
</dbReference>
<dbReference type="GO" id="GO:0016114">
    <property type="term" value="P:terpenoid biosynthetic process"/>
    <property type="evidence" value="ECO:0007669"/>
    <property type="project" value="InterPro"/>
</dbReference>
<evidence type="ECO:0000256" key="4">
    <source>
        <dbReference type="ARBA" id="ARBA00022723"/>
    </source>
</evidence>
<dbReference type="AlphaFoldDB" id="A0A139SMR0"/>
<feature type="domain" description="2-C-methyl-D-erythritol 2,4-cyclodiphosphate synthase" evidence="9">
    <location>
        <begin position="7"/>
        <end position="165"/>
    </location>
</feature>
<evidence type="ECO:0000256" key="5">
    <source>
        <dbReference type="ARBA" id="ARBA00023229"/>
    </source>
</evidence>
<dbReference type="RefSeq" id="WP_068630059.1">
    <property type="nucleotide sequence ID" value="NZ_LSZQ01000042.1"/>
</dbReference>
<dbReference type="Gene3D" id="3.30.1330.50">
    <property type="entry name" value="2-C-methyl-D-erythritol 2,4-cyclodiphosphate synthase"/>
    <property type="match status" value="1"/>
</dbReference>
<dbReference type="Pfam" id="PF02542">
    <property type="entry name" value="YgbB"/>
    <property type="match status" value="1"/>
</dbReference>
<evidence type="ECO:0000256" key="1">
    <source>
        <dbReference type="ARBA" id="ARBA00000200"/>
    </source>
</evidence>
<comment type="pathway">
    <text evidence="2 7">Isoprenoid biosynthesis; isopentenyl diphosphate biosynthesis via DXP pathway; isopentenyl diphosphate from 1-deoxy-D-xylulose 5-phosphate: step 4/6.</text>
</comment>
<evidence type="ECO:0000259" key="9">
    <source>
        <dbReference type="Pfam" id="PF02542"/>
    </source>
</evidence>
<evidence type="ECO:0000256" key="3">
    <source>
        <dbReference type="ARBA" id="ARBA00012579"/>
    </source>
</evidence>
<keyword evidence="10" id="KW-0808">Transferase</keyword>
<dbReference type="Proteomes" id="UP000070058">
    <property type="component" value="Unassembled WGS sequence"/>
</dbReference>
<keyword evidence="11" id="KW-1185">Reference proteome</keyword>
<dbReference type="STRING" id="1548207.AXK11_05495"/>
<dbReference type="GO" id="GO:0019288">
    <property type="term" value="P:isopentenyl diphosphate biosynthetic process, methylerythritol 4-phosphate pathway"/>
    <property type="evidence" value="ECO:0007669"/>
    <property type="project" value="UniProtKB-UniRule"/>
</dbReference>
<dbReference type="InterPro" id="IPR003526">
    <property type="entry name" value="MECDP_synthase"/>
</dbReference>
<dbReference type="PROSITE" id="PS01350">
    <property type="entry name" value="ISPF"/>
    <property type="match status" value="1"/>
</dbReference>
<dbReference type="InterPro" id="IPR036571">
    <property type="entry name" value="MECDP_synthase_sf"/>
</dbReference>
<evidence type="ECO:0000256" key="7">
    <source>
        <dbReference type="HAMAP-Rule" id="MF_00107"/>
    </source>
</evidence>
<reference evidence="11" key="1">
    <citation type="submission" date="2016-02" db="EMBL/GenBank/DDBJ databases">
        <authorList>
            <person name="Sanders J.G."/>
            <person name="Lin J.Y."/>
            <person name="Wertz J.T."/>
            <person name="Russell J.A."/>
            <person name="Moreau C.S."/>
            <person name="Powell S."/>
        </authorList>
    </citation>
    <scope>NUCLEOTIDE SEQUENCE [LARGE SCALE GENOMIC DNA]</scope>
    <source>
        <strain evidence="11">CAG34</strain>
    </source>
</reference>
<dbReference type="EMBL" id="LSZQ01000042">
    <property type="protein sequence ID" value="KXU35799.1"/>
    <property type="molecule type" value="Genomic_DNA"/>
</dbReference>
<feature type="binding site" evidence="7">
    <location>
        <begin position="45"/>
        <end position="46"/>
    </location>
    <ligand>
        <name>4-CDP-2-C-methyl-D-erythritol 2-phosphate</name>
        <dbReference type="ChEBI" id="CHEBI:57919"/>
    </ligand>
</feature>
<evidence type="ECO:0000256" key="2">
    <source>
        <dbReference type="ARBA" id="ARBA00004709"/>
    </source>
</evidence>
<feature type="binding site" evidence="7">
    <location>
        <position position="16"/>
    </location>
    <ligand>
        <name>a divalent metal cation</name>
        <dbReference type="ChEBI" id="CHEBI:60240"/>
    </ligand>
</feature>
<dbReference type="GO" id="GO:0046872">
    <property type="term" value="F:metal ion binding"/>
    <property type="evidence" value="ECO:0007669"/>
    <property type="project" value="UniProtKB-KW"/>
</dbReference>
<feature type="binding site" evidence="7">
    <location>
        <begin position="72"/>
        <end position="76"/>
    </location>
    <ligand>
        <name>4-CDP-2-C-methyl-D-erythritol 2-phosphate</name>
        <dbReference type="ChEBI" id="CHEBI:57919"/>
    </ligand>
</feature>
<feature type="site" description="Transition state stabilizer" evidence="7">
    <location>
        <position position="45"/>
    </location>
</feature>
<sequence>MSSAPPFRIGYGYDIHRLVPAAESGRPLVLGGVHFTETDCALDGHSDADVLTHAICDALLGAAGLPDIGHFFPNTDPAFKDIDSQKLLLQTCAELRNRGYEIGNIDASLVAEKPKIAPRLAEMKARLAQSMQVASECVGIKATTNEGVDEIGRGLAIAAHAVALIYQSRQR</sequence>
<evidence type="ECO:0000256" key="6">
    <source>
        <dbReference type="ARBA" id="ARBA00023239"/>
    </source>
</evidence>
<feature type="binding site" evidence="7">
    <location>
        <position position="14"/>
    </location>
    <ligand>
        <name>a divalent metal cation</name>
        <dbReference type="ChEBI" id="CHEBI:60240"/>
    </ligand>
</feature>
<comment type="function">
    <text evidence="7">Involved in the biosynthesis of isopentenyl diphosphate (IPP) and dimethylallyl diphosphate (DMAPP), two major building blocks of isoprenoid compounds. Catalyzes the conversion of 4-diphosphocytidyl-2-C-methyl-D-erythritol 2-phosphate (CDP-ME2P) to 2-C-methyl-D-erythritol 2,4-cyclodiphosphate (ME-CPP) with a corresponding release of cytidine 5-monophosphate (CMP).</text>
</comment>
<dbReference type="SUPFAM" id="SSF69765">
    <property type="entry name" value="IpsF-like"/>
    <property type="match status" value="1"/>
</dbReference>
<dbReference type="HAMAP" id="MF_00107">
    <property type="entry name" value="IspF"/>
    <property type="match status" value="1"/>
</dbReference>
<keyword evidence="10" id="KW-0548">Nucleotidyltransferase</keyword>
<feature type="binding site" evidence="7">
    <location>
        <begin position="143"/>
        <end position="146"/>
    </location>
    <ligand>
        <name>4-CDP-2-C-methyl-D-erythritol 2-phosphate</name>
        <dbReference type="ChEBI" id="CHEBI:57919"/>
    </ligand>
</feature>
<dbReference type="GO" id="GO:0008685">
    <property type="term" value="F:2-C-methyl-D-erythritol 2,4-cyclodiphosphate synthase activity"/>
    <property type="evidence" value="ECO:0007669"/>
    <property type="project" value="UniProtKB-UniRule"/>
</dbReference>
<feature type="binding site" evidence="7">
    <location>
        <begin position="67"/>
        <end position="69"/>
    </location>
    <ligand>
        <name>4-CDP-2-C-methyl-D-erythritol 2-phosphate</name>
        <dbReference type="ChEBI" id="CHEBI:57919"/>
    </ligand>
</feature>
<evidence type="ECO:0000256" key="8">
    <source>
        <dbReference type="RuleBase" id="RU004395"/>
    </source>
</evidence>
<organism evidence="10 11">
    <name type="scientific">Cephaloticoccus primus</name>
    <dbReference type="NCBI Taxonomy" id="1548207"/>
    <lineage>
        <taxon>Bacteria</taxon>
        <taxon>Pseudomonadati</taxon>
        <taxon>Verrucomicrobiota</taxon>
        <taxon>Opitutia</taxon>
        <taxon>Opitutales</taxon>
        <taxon>Opitutaceae</taxon>
        <taxon>Cephaloticoccus</taxon>
    </lineage>
</organism>
<feature type="binding site" evidence="7">
    <location>
        <position position="153"/>
    </location>
    <ligand>
        <name>4-CDP-2-C-methyl-D-erythritol 2-phosphate</name>
        <dbReference type="ChEBI" id="CHEBI:57919"/>
    </ligand>
</feature>
<evidence type="ECO:0000313" key="11">
    <source>
        <dbReference type="Proteomes" id="UP000070058"/>
    </source>
</evidence>
<comment type="catalytic activity">
    <reaction evidence="1 7 8">
        <text>4-CDP-2-C-methyl-D-erythritol 2-phosphate = 2-C-methyl-D-erythritol 2,4-cyclic diphosphate + CMP</text>
        <dbReference type="Rhea" id="RHEA:23864"/>
        <dbReference type="ChEBI" id="CHEBI:57919"/>
        <dbReference type="ChEBI" id="CHEBI:58483"/>
        <dbReference type="ChEBI" id="CHEBI:60377"/>
        <dbReference type="EC" id="4.6.1.12"/>
    </reaction>
</comment>